<dbReference type="Proteomes" id="UP000318052">
    <property type="component" value="Unassembled WGS sequence"/>
</dbReference>
<comment type="caution">
    <text evidence="1">The sequence shown here is derived from an EMBL/GenBank/DDBJ whole genome shotgun (WGS) entry which is preliminary data.</text>
</comment>
<reference evidence="2" key="1">
    <citation type="journal article" date="2019" name="Microbiol. Resour. Announc.">
        <title>Draft Genomic Sequences of Streptomyces misionensis and Streptomyces albidoflavus, bacteria applied for phytopathogen biocontrol.</title>
        <authorList>
            <person name="Pylro V."/>
            <person name="Dias A."/>
            <person name="Andreote F."/>
            <person name="Varani A."/>
            <person name="Andreote C."/>
            <person name="Bernardo E."/>
            <person name="Martins T."/>
        </authorList>
    </citation>
    <scope>NUCLEOTIDE SEQUENCE [LARGE SCALE GENOMIC DNA]</scope>
    <source>
        <strain evidence="2">77</strain>
    </source>
</reference>
<proteinExistence type="predicted"/>
<protein>
    <submittedName>
        <fullName evidence="1">FAD-binding oxidoreductase</fullName>
    </submittedName>
</protein>
<name>A0ABY3GP80_9ACTN</name>
<accession>A0ABY3GP80</accession>
<sequence length="111" mass="11556">THCHQHAVLDTEADRTLRERAGLTGTLTGGCCGLAGNFGYEQGHYEVSVACAEDQLLPAVAAAPTGATVLTDGYSCRTQLAQLSGARPRHLAEVLAEGLPERPEGERPGSA</sequence>
<evidence type="ECO:0000313" key="1">
    <source>
        <dbReference type="EMBL" id="TWV16102.1"/>
    </source>
</evidence>
<organism evidence="1 2">
    <name type="scientific">Streptomyces albidoflavus</name>
    <dbReference type="NCBI Taxonomy" id="1886"/>
    <lineage>
        <taxon>Bacteria</taxon>
        <taxon>Bacillati</taxon>
        <taxon>Actinomycetota</taxon>
        <taxon>Actinomycetes</taxon>
        <taxon>Kitasatosporales</taxon>
        <taxon>Streptomycetaceae</taxon>
        <taxon>Streptomyces</taxon>
        <taxon>Streptomyces albidoflavus group</taxon>
    </lineage>
</organism>
<feature type="non-terminal residue" evidence="1">
    <location>
        <position position="1"/>
    </location>
</feature>
<dbReference type="EMBL" id="VOGX01000095">
    <property type="protein sequence ID" value="TWV16102.1"/>
    <property type="molecule type" value="Genomic_DNA"/>
</dbReference>
<gene>
    <name evidence="1" type="ORF">FRZ02_32855</name>
</gene>
<evidence type="ECO:0000313" key="2">
    <source>
        <dbReference type="Proteomes" id="UP000318052"/>
    </source>
</evidence>
<keyword evidence="2" id="KW-1185">Reference proteome</keyword>